<feature type="transmembrane region" description="Helical" evidence="3">
    <location>
        <begin position="112"/>
        <end position="134"/>
    </location>
</feature>
<dbReference type="Gene3D" id="1.10.287.70">
    <property type="match status" value="1"/>
</dbReference>
<dbReference type="GO" id="GO:0005242">
    <property type="term" value="F:inward rectifier potassium channel activity"/>
    <property type="evidence" value="ECO:0007669"/>
    <property type="project" value="InterPro"/>
</dbReference>
<feature type="transmembrane region" description="Helical" evidence="3">
    <location>
        <begin position="49"/>
        <end position="71"/>
    </location>
</feature>
<dbReference type="Gene3D" id="2.60.40.1400">
    <property type="entry name" value="G protein-activated inward rectifier potassium channel 1"/>
    <property type="match status" value="1"/>
</dbReference>
<keyword evidence="3" id="KW-1133">Transmembrane helix</keyword>
<comment type="similarity">
    <text evidence="1">Belongs to the inward rectifier-type potassium channel (TC 1.A.2.1) family.</text>
</comment>
<evidence type="ECO:0000313" key="5">
    <source>
        <dbReference type="EMBL" id="EER00248.1"/>
    </source>
</evidence>
<evidence type="ECO:0000259" key="4">
    <source>
        <dbReference type="Pfam" id="PF01007"/>
    </source>
</evidence>
<accession>C5LSK7</accession>
<comment type="subcellular location">
    <subcellularLocation>
        <location evidence="1">Membrane</location>
        <topology evidence="1">Multi-pass membrane protein</topology>
    </subcellularLocation>
</comment>
<keyword evidence="1" id="KW-0851">Voltage-gated channel</keyword>
<keyword evidence="3" id="KW-0472">Membrane</keyword>
<keyword evidence="1" id="KW-0406">Ion transport</keyword>
<dbReference type="GO" id="GO:0005886">
    <property type="term" value="C:plasma membrane"/>
    <property type="evidence" value="ECO:0007669"/>
    <property type="project" value="TreeGrafter"/>
</dbReference>
<feature type="domain" description="Potassium channel inwardly rectifying transmembrane" evidence="4">
    <location>
        <begin position="14"/>
        <end position="136"/>
    </location>
</feature>
<sequence length="497" mass="55385">MFIQGGRRSLISHKGELNVHRLIPNRTKVYLNWLYDTFPSIIRLHYGTLFFAVFVVYVMAIFIYALCLQAIDPRYACASSVRCFSDYYFFVVQTIFTIGYGGKEPLCFGTNVGVTIISILGMIMHTALTGIVFAKFTLDNSRNVACAFSTRILAIPPPSSGTPTHGDGNRAPEYDDDHLRLCFRFVNEVHYFDTSIPLEFMSLPVEVCAYIPLDRLVLLDDGDDDDDEDVSEGKGFGTLLHEADLTDLNRSADDDDGSTDQFSNRTCPSTTRRRLNRAAINRSAFNMNTITLGRQNWIRHFSDQYKRADADVNDRTLPPLPKGSSLASARSRAATHPACGVSTGELPSRVERMRTITGNKDQSSCFELVCTIEFMDATTGNKINARKSWSLSDVTWMPAGTDSTLCWEKIVQRVGDNGSYNVDVSNLDALTEEGWDLAEMNGTEVAESDDHPKVYWSGEKQTRGDTPNSGSPPSRGRTFSDWGIEFRGSALPMDNSE</sequence>
<dbReference type="GO" id="GO:0034765">
    <property type="term" value="P:regulation of monoatomic ion transmembrane transport"/>
    <property type="evidence" value="ECO:0007669"/>
    <property type="project" value="TreeGrafter"/>
</dbReference>
<dbReference type="OrthoDB" id="273257at2759"/>
<keyword evidence="6" id="KW-1185">Reference proteome</keyword>
<feature type="compositionally biased region" description="Polar residues" evidence="2">
    <location>
        <begin position="259"/>
        <end position="269"/>
    </location>
</feature>
<dbReference type="EMBL" id="GG685191">
    <property type="protein sequence ID" value="EER00248.1"/>
    <property type="molecule type" value="Genomic_DNA"/>
</dbReference>
<dbReference type="Pfam" id="PF01007">
    <property type="entry name" value="IRK"/>
    <property type="match status" value="1"/>
</dbReference>
<keyword evidence="1" id="KW-0630">Potassium</keyword>
<dbReference type="GeneID" id="9049990"/>
<feature type="region of interest" description="Disordered" evidence="2">
    <location>
        <begin position="443"/>
        <end position="483"/>
    </location>
</feature>
<dbReference type="GO" id="GO:1990573">
    <property type="term" value="P:potassium ion import across plasma membrane"/>
    <property type="evidence" value="ECO:0007669"/>
    <property type="project" value="TreeGrafter"/>
</dbReference>
<dbReference type="InParanoid" id="C5LSK7"/>
<keyword evidence="1 3" id="KW-0812">Transmembrane</keyword>
<evidence type="ECO:0000256" key="2">
    <source>
        <dbReference type="SAM" id="MobiDB-lite"/>
    </source>
</evidence>
<dbReference type="PANTHER" id="PTHR11767">
    <property type="entry name" value="INWARD RECTIFIER POTASSIUM CHANNEL"/>
    <property type="match status" value="1"/>
</dbReference>
<dbReference type="GO" id="GO:0034702">
    <property type="term" value="C:monoatomic ion channel complex"/>
    <property type="evidence" value="ECO:0007669"/>
    <property type="project" value="UniProtKB-KW"/>
</dbReference>
<keyword evidence="1" id="KW-0813">Transport</keyword>
<dbReference type="SUPFAM" id="SSF81324">
    <property type="entry name" value="Voltage-gated potassium channels"/>
    <property type="match status" value="1"/>
</dbReference>
<dbReference type="InterPro" id="IPR016449">
    <property type="entry name" value="K_chnl_inward-rec_Kir"/>
</dbReference>
<dbReference type="InterPro" id="IPR040445">
    <property type="entry name" value="Kir_TM"/>
</dbReference>
<proteinExistence type="inferred from homology"/>
<feature type="transmembrane region" description="Helical" evidence="3">
    <location>
        <begin position="83"/>
        <end position="100"/>
    </location>
</feature>
<evidence type="ECO:0000256" key="3">
    <source>
        <dbReference type="SAM" id="Phobius"/>
    </source>
</evidence>
<keyword evidence="1" id="KW-0633">Potassium transport</keyword>
<dbReference type="AlphaFoldDB" id="C5LSK7"/>
<dbReference type="OMA" id="CASSVRC"/>
<feature type="region of interest" description="Disordered" evidence="2">
    <location>
        <begin position="248"/>
        <end position="269"/>
    </location>
</feature>
<evidence type="ECO:0000313" key="6">
    <source>
        <dbReference type="Proteomes" id="UP000007800"/>
    </source>
</evidence>
<protein>
    <recommendedName>
        <fullName evidence="4">Potassium channel inwardly rectifying transmembrane domain-containing protein</fullName>
    </recommendedName>
</protein>
<evidence type="ECO:0000256" key="1">
    <source>
        <dbReference type="RuleBase" id="RU003822"/>
    </source>
</evidence>
<dbReference type="Proteomes" id="UP000007800">
    <property type="component" value="Unassembled WGS sequence"/>
</dbReference>
<reference evidence="5 6" key="1">
    <citation type="submission" date="2008-07" db="EMBL/GenBank/DDBJ databases">
        <authorList>
            <person name="El-Sayed N."/>
            <person name="Caler E."/>
            <person name="Inman J."/>
            <person name="Amedeo P."/>
            <person name="Hass B."/>
            <person name="Wortman J."/>
        </authorList>
    </citation>
    <scope>NUCLEOTIDE SEQUENCE [LARGE SCALE GENOMIC DNA]</scope>
    <source>
        <strain evidence="6">ATCC 50983 / TXsc</strain>
    </source>
</reference>
<name>C5LSK7_PERM5</name>
<dbReference type="RefSeq" id="XP_002767530.1">
    <property type="nucleotide sequence ID" value="XM_002767484.1"/>
</dbReference>
<dbReference type="InterPro" id="IPR013518">
    <property type="entry name" value="K_chnl_inward-rec_Kir_cyto"/>
</dbReference>
<gene>
    <name evidence="5" type="ORF">Pmar_PMAR017106</name>
</gene>
<organism evidence="6">
    <name type="scientific">Perkinsus marinus (strain ATCC 50983 / TXsc)</name>
    <dbReference type="NCBI Taxonomy" id="423536"/>
    <lineage>
        <taxon>Eukaryota</taxon>
        <taxon>Sar</taxon>
        <taxon>Alveolata</taxon>
        <taxon>Perkinsozoa</taxon>
        <taxon>Perkinsea</taxon>
        <taxon>Perkinsida</taxon>
        <taxon>Perkinsidae</taxon>
        <taxon>Perkinsus</taxon>
    </lineage>
</organism>
<keyword evidence="1" id="KW-0407">Ion channel</keyword>